<protein>
    <submittedName>
        <fullName evidence="7">FtsW/RodA/SpoVE family cell cycle protein</fullName>
    </submittedName>
</protein>
<evidence type="ECO:0000256" key="3">
    <source>
        <dbReference type="ARBA" id="ARBA00022960"/>
    </source>
</evidence>
<feature type="transmembrane region" description="Helical" evidence="6">
    <location>
        <begin position="52"/>
        <end position="71"/>
    </location>
</feature>
<feature type="transmembrane region" description="Helical" evidence="6">
    <location>
        <begin position="20"/>
        <end position="40"/>
    </location>
</feature>
<keyword evidence="5 6" id="KW-0472">Membrane</keyword>
<feature type="transmembrane region" description="Helical" evidence="6">
    <location>
        <begin position="362"/>
        <end position="383"/>
    </location>
</feature>
<dbReference type="GO" id="GO:0008360">
    <property type="term" value="P:regulation of cell shape"/>
    <property type="evidence" value="ECO:0007669"/>
    <property type="project" value="UniProtKB-KW"/>
</dbReference>
<evidence type="ECO:0000256" key="1">
    <source>
        <dbReference type="ARBA" id="ARBA00004141"/>
    </source>
</evidence>
<evidence type="ECO:0000313" key="8">
    <source>
        <dbReference type="Proteomes" id="UP000823882"/>
    </source>
</evidence>
<keyword evidence="2 6" id="KW-0812">Transmembrane</keyword>
<dbReference type="AlphaFoldDB" id="A0A9D2NZG1"/>
<reference evidence="7" key="2">
    <citation type="submission" date="2021-04" db="EMBL/GenBank/DDBJ databases">
        <authorList>
            <person name="Gilroy R."/>
        </authorList>
    </citation>
    <scope>NUCLEOTIDE SEQUENCE</scope>
    <source>
        <strain evidence="7">CHK186-1790</strain>
    </source>
</reference>
<dbReference type="GO" id="GO:0005886">
    <property type="term" value="C:plasma membrane"/>
    <property type="evidence" value="ECO:0007669"/>
    <property type="project" value="TreeGrafter"/>
</dbReference>
<evidence type="ECO:0000256" key="4">
    <source>
        <dbReference type="ARBA" id="ARBA00022989"/>
    </source>
</evidence>
<dbReference type="InterPro" id="IPR001182">
    <property type="entry name" value="FtsW/RodA"/>
</dbReference>
<name>A0A9D2NZG1_9FIRM</name>
<evidence type="ECO:0000256" key="6">
    <source>
        <dbReference type="SAM" id="Phobius"/>
    </source>
</evidence>
<feature type="transmembrane region" description="Helical" evidence="6">
    <location>
        <begin position="197"/>
        <end position="216"/>
    </location>
</feature>
<dbReference type="EMBL" id="DWWJ01000082">
    <property type="protein sequence ID" value="HJC40762.1"/>
    <property type="molecule type" value="Genomic_DNA"/>
</dbReference>
<dbReference type="GO" id="GO:0032153">
    <property type="term" value="C:cell division site"/>
    <property type="evidence" value="ECO:0007669"/>
    <property type="project" value="TreeGrafter"/>
</dbReference>
<sequence>MGPLWLTTWIKEFFRKADILLLALILAASLFGVALIYSAIQYMGISGRRYVPIQLISIALGVVAYFIMSFVDVELFTERSWKWMFCFNVFIILLLMTPFGVGGETTGNNSWLAFPFLPVNIQPAEVAKVFFVLLLALQCQKLQDWGISRFTSVVQLAGHTLFMAGLIAKISGDFGMSLVYLGLFVIMAWTAGVKKRWFLLGVLAMAAALFLAWPHLPAYIQNRFTVVFDHITGNPTTLYEQTQGAGWQQSRSILAIGSGGVFGQGYLQGLQTQSASEGSLPARHTDEIFAVCGEELGMVGCLAVILLLAAIILRCVWVARRANSPMSAYIAMGYAAMLLLQTGINIGMCLYVFPVVGLTLPFFSYGGSSIITLYACMGIVSGIKMRSLPSWLRDRSQLGP</sequence>
<gene>
    <name evidence="7" type="ORF">H9701_04335</name>
</gene>
<feature type="transmembrane region" description="Helical" evidence="6">
    <location>
        <begin position="174"/>
        <end position="190"/>
    </location>
</feature>
<dbReference type="GO" id="GO:0051301">
    <property type="term" value="P:cell division"/>
    <property type="evidence" value="ECO:0007669"/>
    <property type="project" value="InterPro"/>
</dbReference>
<evidence type="ECO:0000313" key="7">
    <source>
        <dbReference type="EMBL" id="HJC40762.1"/>
    </source>
</evidence>
<feature type="transmembrane region" description="Helical" evidence="6">
    <location>
        <begin position="329"/>
        <end position="356"/>
    </location>
</feature>
<proteinExistence type="predicted"/>
<dbReference type="GO" id="GO:0015648">
    <property type="term" value="F:lipid-linked peptidoglycan transporter activity"/>
    <property type="evidence" value="ECO:0007669"/>
    <property type="project" value="TreeGrafter"/>
</dbReference>
<feature type="transmembrane region" description="Helical" evidence="6">
    <location>
        <begin position="150"/>
        <end position="168"/>
    </location>
</feature>
<dbReference type="Pfam" id="PF01098">
    <property type="entry name" value="FTSW_RODA_SPOVE"/>
    <property type="match status" value="1"/>
</dbReference>
<dbReference type="PANTHER" id="PTHR30474">
    <property type="entry name" value="CELL CYCLE PROTEIN"/>
    <property type="match status" value="1"/>
</dbReference>
<keyword evidence="4 6" id="KW-1133">Transmembrane helix</keyword>
<feature type="transmembrane region" description="Helical" evidence="6">
    <location>
        <begin position="121"/>
        <end position="138"/>
    </location>
</feature>
<feature type="transmembrane region" description="Helical" evidence="6">
    <location>
        <begin position="83"/>
        <end position="101"/>
    </location>
</feature>
<comment type="caution">
    <text evidence="7">The sequence shown here is derived from an EMBL/GenBank/DDBJ whole genome shotgun (WGS) entry which is preliminary data.</text>
</comment>
<keyword evidence="3" id="KW-0133">Cell shape</keyword>
<dbReference type="Proteomes" id="UP000823882">
    <property type="component" value="Unassembled WGS sequence"/>
</dbReference>
<evidence type="ECO:0000256" key="5">
    <source>
        <dbReference type="ARBA" id="ARBA00023136"/>
    </source>
</evidence>
<accession>A0A9D2NZG1</accession>
<comment type="subcellular location">
    <subcellularLocation>
        <location evidence="1">Membrane</location>
        <topology evidence="1">Multi-pass membrane protein</topology>
    </subcellularLocation>
</comment>
<organism evidence="7 8">
    <name type="scientific">Candidatus Intestinimonas pullistercoris</name>
    <dbReference type="NCBI Taxonomy" id="2838623"/>
    <lineage>
        <taxon>Bacteria</taxon>
        <taxon>Bacillati</taxon>
        <taxon>Bacillota</taxon>
        <taxon>Clostridia</taxon>
        <taxon>Eubacteriales</taxon>
        <taxon>Intestinimonas</taxon>
    </lineage>
</organism>
<feature type="transmembrane region" description="Helical" evidence="6">
    <location>
        <begin position="296"/>
        <end position="317"/>
    </location>
</feature>
<reference evidence="7" key="1">
    <citation type="journal article" date="2021" name="PeerJ">
        <title>Extensive microbial diversity within the chicken gut microbiome revealed by metagenomics and culture.</title>
        <authorList>
            <person name="Gilroy R."/>
            <person name="Ravi A."/>
            <person name="Getino M."/>
            <person name="Pursley I."/>
            <person name="Horton D.L."/>
            <person name="Alikhan N.F."/>
            <person name="Baker D."/>
            <person name="Gharbi K."/>
            <person name="Hall N."/>
            <person name="Watson M."/>
            <person name="Adriaenssens E.M."/>
            <person name="Foster-Nyarko E."/>
            <person name="Jarju S."/>
            <person name="Secka A."/>
            <person name="Antonio M."/>
            <person name="Oren A."/>
            <person name="Chaudhuri R.R."/>
            <person name="La Ragione R."/>
            <person name="Hildebrand F."/>
            <person name="Pallen M.J."/>
        </authorList>
    </citation>
    <scope>NUCLEOTIDE SEQUENCE</scope>
    <source>
        <strain evidence="7">CHK186-1790</strain>
    </source>
</reference>
<evidence type="ECO:0000256" key="2">
    <source>
        <dbReference type="ARBA" id="ARBA00022692"/>
    </source>
</evidence>